<dbReference type="GO" id="GO:0003735">
    <property type="term" value="F:structural constituent of ribosome"/>
    <property type="evidence" value="ECO:0007669"/>
    <property type="project" value="InterPro"/>
</dbReference>
<evidence type="ECO:0000313" key="4">
    <source>
        <dbReference type="EMBL" id="KGG51323.1"/>
    </source>
</evidence>
<dbReference type="GO" id="GO:1990904">
    <property type="term" value="C:ribonucleoprotein complex"/>
    <property type="evidence" value="ECO:0007669"/>
    <property type="project" value="UniProtKB-KW"/>
</dbReference>
<dbReference type="GO" id="GO:0005840">
    <property type="term" value="C:ribosome"/>
    <property type="evidence" value="ECO:0007669"/>
    <property type="project" value="UniProtKB-KW"/>
</dbReference>
<keyword evidence="3" id="KW-0687">Ribonucleoprotein</keyword>
<comment type="similarity">
    <text evidence="1">Belongs to the eukaryotic ribosomal protein eS21 family.</text>
</comment>
<keyword evidence="5" id="KW-1185">Reference proteome</keyword>
<sequence length="143" mass="15644">MVSLADSSNLVWYVDGSENVCRSEDDGVCIPLEFTYCYFTGIFNYSTMLNDKGEFIDLSATGRLISAKDHASVQINIAEVDENGLATGKSHPYALSGFIRSSGQADDSLNRLATSDGFLQRTIFLMAVHLGDINEIFEGLKSK</sequence>
<protein>
    <submittedName>
        <fullName evidence="4">40S ribosomal protein S21</fullName>
    </submittedName>
</protein>
<evidence type="ECO:0000256" key="1">
    <source>
        <dbReference type="ARBA" id="ARBA00010228"/>
    </source>
</evidence>
<name>A0A098VQN0_9MICR</name>
<evidence type="ECO:0000256" key="2">
    <source>
        <dbReference type="ARBA" id="ARBA00022980"/>
    </source>
</evidence>
<comment type="caution">
    <text evidence="4">The sequence shown here is derived from an EMBL/GenBank/DDBJ whole genome shotgun (WGS) entry which is preliminary data.</text>
</comment>
<dbReference type="GeneID" id="25259797"/>
<dbReference type="AlphaFoldDB" id="A0A098VQN0"/>
<accession>A0A098VQN0</accession>
<keyword evidence="2 4" id="KW-0689">Ribosomal protein</keyword>
<dbReference type="Gene3D" id="3.30.1230.20">
    <property type="match status" value="1"/>
</dbReference>
<dbReference type="GO" id="GO:0006412">
    <property type="term" value="P:translation"/>
    <property type="evidence" value="ECO:0007669"/>
    <property type="project" value="InterPro"/>
</dbReference>
<dbReference type="PANTHER" id="PTHR10442">
    <property type="entry name" value="40S RIBOSOMAL PROTEIN S21"/>
    <property type="match status" value="1"/>
</dbReference>
<evidence type="ECO:0000313" key="5">
    <source>
        <dbReference type="Proteomes" id="UP000029725"/>
    </source>
</evidence>
<dbReference type="Pfam" id="PF01249">
    <property type="entry name" value="Ribosomal_S21e"/>
    <property type="match status" value="1"/>
</dbReference>
<dbReference type="OrthoDB" id="278325at2759"/>
<gene>
    <name evidence="4" type="ORF">DI09_39p170</name>
</gene>
<reference evidence="4 5" key="1">
    <citation type="submission" date="2014-04" db="EMBL/GenBank/DDBJ databases">
        <title>A new species of microsporidia sheds light on the evolution of extreme parasitism.</title>
        <authorList>
            <person name="Haag K.L."/>
            <person name="James T.Y."/>
            <person name="Larsson R."/>
            <person name="Schaer T.M."/>
            <person name="Refardt D."/>
            <person name="Pombert J.-F."/>
            <person name="Ebert D."/>
        </authorList>
    </citation>
    <scope>NUCLEOTIDE SEQUENCE [LARGE SCALE GENOMIC DNA]</scope>
    <source>
        <strain evidence="4 5">UGP3</strain>
        <tissue evidence="4">Spores</tissue>
    </source>
</reference>
<dbReference type="HOGENOM" id="CLU_1807589_0_0_1"/>
<evidence type="ECO:0000256" key="3">
    <source>
        <dbReference type="ARBA" id="ARBA00023274"/>
    </source>
</evidence>
<dbReference type="InterPro" id="IPR001931">
    <property type="entry name" value="Ribosomal_eS21"/>
</dbReference>
<dbReference type="RefSeq" id="XP_013237750.1">
    <property type="nucleotide sequence ID" value="XM_013382296.1"/>
</dbReference>
<organism evidence="4 5">
    <name type="scientific">Mitosporidium daphniae</name>
    <dbReference type="NCBI Taxonomy" id="1485682"/>
    <lineage>
        <taxon>Eukaryota</taxon>
        <taxon>Fungi</taxon>
        <taxon>Fungi incertae sedis</taxon>
        <taxon>Microsporidia</taxon>
        <taxon>Mitosporidium</taxon>
    </lineage>
</organism>
<proteinExistence type="inferred from homology"/>
<dbReference type="VEuPathDB" id="MicrosporidiaDB:DI09_39p170"/>
<dbReference type="EMBL" id="JMKJ01000332">
    <property type="protein sequence ID" value="KGG51323.1"/>
    <property type="molecule type" value="Genomic_DNA"/>
</dbReference>
<dbReference type="Proteomes" id="UP000029725">
    <property type="component" value="Unassembled WGS sequence"/>
</dbReference>
<dbReference type="InterPro" id="IPR038579">
    <property type="entry name" value="Ribosomal_eS21_sf"/>
</dbReference>